<name>A0A2P5HEZ6_DIAHE</name>
<gene>
    <name evidence="2" type="ORF">DHEL01_v212786</name>
</gene>
<feature type="compositionally biased region" description="Pro residues" evidence="1">
    <location>
        <begin position="143"/>
        <end position="155"/>
    </location>
</feature>
<evidence type="ECO:0000313" key="2">
    <source>
        <dbReference type="EMBL" id="POS68820.1"/>
    </source>
</evidence>
<comment type="caution">
    <text evidence="2">The sequence shown here is derived from an EMBL/GenBank/DDBJ whole genome shotgun (WGS) entry which is preliminary data.</text>
</comment>
<proteinExistence type="predicted"/>
<sequence length="155" mass="17052">MASPQYHTITPTVRPPCHPPTAETAAFTPTRVCLRHPGYTTDNILLTLPAVDGTQSRLGLHHRTLLSAGAIISGNKFSHAYLSHDRTARERVDATTPLDGLLEPGDYWLQVRGYELPAPDQTGDGLEYRRRHTDQERDSTDPSMPPPPPPPPTST</sequence>
<keyword evidence="3" id="KW-1185">Reference proteome</keyword>
<feature type="region of interest" description="Disordered" evidence="1">
    <location>
        <begin position="116"/>
        <end position="155"/>
    </location>
</feature>
<protein>
    <submittedName>
        <fullName evidence="2">Uncharacterized protein</fullName>
    </submittedName>
</protein>
<dbReference type="OrthoDB" id="2142759at2759"/>
<evidence type="ECO:0000313" key="3">
    <source>
        <dbReference type="Proteomes" id="UP000094444"/>
    </source>
</evidence>
<dbReference type="AlphaFoldDB" id="A0A2P5HEZ6"/>
<organism evidence="2 3">
    <name type="scientific">Diaporthe helianthi</name>
    <dbReference type="NCBI Taxonomy" id="158607"/>
    <lineage>
        <taxon>Eukaryota</taxon>
        <taxon>Fungi</taxon>
        <taxon>Dikarya</taxon>
        <taxon>Ascomycota</taxon>
        <taxon>Pezizomycotina</taxon>
        <taxon>Sordariomycetes</taxon>
        <taxon>Sordariomycetidae</taxon>
        <taxon>Diaporthales</taxon>
        <taxon>Diaporthaceae</taxon>
        <taxon>Diaporthe</taxon>
    </lineage>
</organism>
<evidence type="ECO:0000256" key="1">
    <source>
        <dbReference type="SAM" id="MobiDB-lite"/>
    </source>
</evidence>
<dbReference type="InParanoid" id="A0A2P5HEZ6"/>
<accession>A0A2P5HEZ6</accession>
<dbReference type="EMBL" id="MAVT02003108">
    <property type="protein sequence ID" value="POS68820.1"/>
    <property type="molecule type" value="Genomic_DNA"/>
</dbReference>
<dbReference type="Proteomes" id="UP000094444">
    <property type="component" value="Unassembled WGS sequence"/>
</dbReference>
<reference evidence="2" key="1">
    <citation type="submission" date="2017-09" db="EMBL/GenBank/DDBJ databases">
        <title>Polyketide synthases of a Diaporthe helianthi virulent isolate.</title>
        <authorList>
            <person name="Baroncelli R."/>
        </authorList>
    </citation>
    <scope>NUCLEOTIDE SEQUENCE [LARGE SCALE GENOMIC DNA]</scope>
    <source>
        <strain evidence="2">7/96</strain>
    </source>
</reference>